<feature type="transmembrane region" description="Helical" evidence="4">
    <location>
        <begin position="360"/>
        <end position="381"/>
    </location>
</feature>
<feature type="transmembrane region" description="Helical" evidence="4">
    <location>
        <begin position="106"/>
        <end position="124"/>
    </location>
</feature>
<keyword evidence="7" id="KW-1185">Reference proteome</keyword>
<feature type="domain" description="Major facilitator superfamily (MFS) profile" evidence="5">
    <location>
        <begin position="38"/>
        <end position="417"/>
    </location>
</feature>
<feature type="transmembrane region" description="Helical" evidence="4">
    <location>
        <begin position="71"/>
        <end position="94"/>
    </location>
</feature>
<dbReference type="STRING" id="1114924.SAMN05216258_102231"/>
<evidence type="ECO:0000259" key="5">
    <source>
        <dbReference type="PROSITE" id="PS50850"/>
    </source>
</evidence>
<keyword evidence="3 4" id="KW-0472">Membrane</keyword>
<evidence type="ECO:0000256" key="3">
    <source>
        <dbReference type="ARBA" id="ARBA00023136"/>
    </source>
</evidence>
<dbReference type="GO" id="GO:0022857">
    <property type="term" value="F:transmembrane transporter activity"/>
    <property type="evidence" value="ECO:0007669"/>
    <property type="project" value="InterPro"/>
</dbReference>
<dbReference type="EMBL" id="FOQH01000002">
    <property type="protein sequence ID" value="SFH78416.1"/>
    <property type="molecule type" value="Genomic_DNA"/>
</dbReference>
<dbReference type="AlphaFoldDB" id="A0A1I3CVK7"/>
<feature type="transmembrane region" description="Helical" evidence="4">
    <location>
        <begin position="160"/>
        <end position="190"/>
    </location>
</feature>
<proteinExistence type="predicted"/>
<evidence type="ECO:0000313" key="7">
    <source>
        <dbReference type="Proteomes" id="UP000199377"/>
    </source>
</evidence>
<feature type="transmembrane region" description="Helical" evidence="4">
    <location>
        <begin position="273"/>
        <end position="292"/>
    </location>
</feature>
<dbReference type="Pfam" id="PF07690">
    <property type="entry name" value="MFS_1"/>
    <property type="match status" value="1"/>
</dbReference>
<keyword evidence="1 4" id="KW-0812">Transmembrane</keyword>
<organism evidence="6 7">
    <name type="scientific">Albimonas pacifica</name>
    <dbReference type="NCBI Taxonomy" id="1114924"/>
    <lineage>
        <taxon>Bacteria</taxon>
        <taxon>Pseudomonadati</taxon>
        <taxon>Pseudomonadota</taxon>
        <taxon>Alphaproteobacteria</taxon>
        <taxon>Rhodobacterales</taxon>
        <taxon>Paracoccaceae</taxon>
        <taxon>Albimonas</taxon>
    </lineage>
</organism>
<gene>
    <name evidence="6" type="ORF">SAMN05216258_102231</name>
</gene>
<feature type="transmembrane region" description="Helical" evidence="4">
    <location>
        <begin position="130"/>
        <end position="148"/>
    </location>
</feature>
<evidence type="ECO:0000313" key="6">
    <source>
        <dbReference type="EMBL" id="SFH78416.1"/>
    </source>
</evidence>
<feature type="transmembrane region" description="Helical" evidence="4">
    <location>
        <begin position="393"/>
        <end position="412"/>
    </location>
</feature>
<accession>A0A1I3CVK7</accession>
<dbReference type="RefSeq" id="WP_218160945.1">
    <property type="nucleotide sequence ID" value="NZ_FOQH01000002.1"/>
</dbReference>
<name>A0A1I3CVK7_9RHOB</name>
<evidence type="ECO:0000256" key="1">
    <source>
        <dbReference type="ARBA" id="ARBA00022692"/>
    </source>
</evidence>
<evidence type="ECO:0000256" key="4">
    <source>
        <dbReference type="SAM" id="Phobius"/>
    </source>
</evidence>
<evidence type="ECO:0000256" key="2">
    <source>
        <dbReference type="ARBA" id="ARBA00022989"/>
    </source>
</evidence>
<dbReference type="PANTHER" id="PTHR23523:SF2">
    <property type="entry name" value="2-NITROIMIDAZOLE TRANSPORTER"/>
    <property type="match status" value="1"/>
</dbReference>
<keyword evidence="2 4" id="KW-1133">Transmembrane helix</keyword>
<dbReference type="InterPro" id="IPR052524">
    <property type="entry name" value="MFS_Cyanate_Porter"/>
</dbReference>
<feature type="transmembrane region" description="Helical" evidence="4">
    <location>
        <begin position="328"/>
        <end position="348"/>
    </location>
</feature>
<dbReference type="Proteomes" id="UP000199377">
    <property type="component" value="Unassembled WGS sequence"/>
</dbReference>
<feature type="transmembrane region" description="Helical" evidence="4">
    <location>
        <begin position="196"/>
        <end position="213"/>
    </location>
</feature>
<dbReference type="InterPro" id="IPR036259">
    <property type="entry name" value="MFS_trans_sf"/>
</dbReference>
<feature type="transmembrane region" description="Helical" evidence="4">
    <location>
        <begin position="239"/>
        <end position="261"/>
    </location>
</feature>
<feature type="transmembrane region" description="Helical" evidence="4">
    <location>
        <begin position="304"/>
        <end position="322"/>
    </location>
</feature>
<protein>
    <submittedName>
        <fullName evidence="6">MFS transporter, CP family, cyanate transporter</fullName>
    </submittedName>
</protein>
<feature type="transmembrane region" description="Helical" evidence="4">
    <location>
        <begin position="26"/>
        <end position="51"/>
    </location>
</feature>
<reference evidence="6 7" key="1">
    <citation type="submission" date="2016-10" db="EMBL/GenBank/DDBJ databases">
        <authorList>
            <person name="de Groot N.N."/>
        </authorList>
    </citation>
    <scope>NUCLEOTIDE SEQUENCE [LARGE SCALE GENOMIC DNA]</scope>
    <source>
        <strain evidence="6 7">CGMCC 1.11030</strain>
    </source>
</reference>
<dbReference type="SUPFAM" id="SSF103473">
    <property type="entry name" value="MFS general substrate transporter"/>
    <property type="match status" value="1"/>
</dbReference>
<dbReference type="InterPro" id="IPR020846">
    <property type="entry name" value="MFS_dom"/>
</dbReference>
<dbReference type="InterPro" id="IPR011701">
    <property type="entry name" value="MFS"/>
</dbReference>
<dbReference type="PANTHER" id="PTHR23523">
    <property type="match status" value="1"/>
</dbReference>
<sequence>MTTRVFRAVAAAPGVMRAGRPGRPPLAGPAAPGPLAFGVAVVCLVLVALGLRPGIVSIGPILPSLIAEFGLLHMQASLLTAIPTLLMGLLAPATPWLASRFGRDRAIAAALALIAVATVGRAFAGSTGALLAATAGVGVGIAIAGALVPPFVKATFPKRVALLMGVYAMALSVGGALAAAGTGLLAQVVASWRAPAGVWAAPALIGAAAWLVVEARGRAASGARVSTPRPRLPAGERKAWLIAVFFALNNMVFYSCVSWIAPLYVESGRSPASAGLILSCFTVAFMAAPPLFGAISRSDDRRAVLALASALSLAGMIWLAVAPGLLPFAAVSLVGAGAGGAFTLAMTLPLDNADTDAEATAWNAFAMFVSYIVGAAGPLLVGSLRDAAGDYTAPLWMLVGLSVAMLAVTPFLQPRRRGGATPP</sequence>
<dbReference type="Gene3D" id="1.20.1250.20">
    <property type="entry name" value="MFS general substrate transporter like domains"/>
    <property type="match status" value="2"/>
</dbReference>
<dbReference type="PROSITE" id="PS50850">
    <property type="entry name" value="MFS"/>
    <property type="match status" value="1"/>
</dbReference>